<dbReference type="AlphaFoldDB" id="A0A0K8P0V3"/>
<evidence type="ECO:0000256" key="1">
    <source>
        <dbReference type="SAM" id="Phobius"/>
    </source>
</evidence>
<feature type="transmembrane region" description="Helical" evidence="1">
    <location>
        <begin position="21"/>
        <end position="40"/>
    </location>
</feature>
<reference evidence="3" key="1">
    <citation type="submission" date="2015-07" db="EMBL/GenBank/DDBJ databases">
        <title>Discovery of a poly(ethylene terephthalate assimilation.</title>
        <authorList>
            <person name="Yoshida S."/>
            <person name="Hiraga K."/>
            <person name="Takehana T."/>
            <person name="Taniguchi I."/>
            <person name="Yamaji H."/>
            <person name="Maeda Y."/>
            <person name="Toyohara K."/>
            <person name="Miyamoto K."/>
            <person name="Kimura Y."/>
            <person name="Oda K."/>
        </authorList>
    </citation>
    <scope>NUCLEOTIDE SEQUENCE [LARGE SCALE GENOMIC DNA]</scope>
    <source>
        <strain evidence="3">NBRC 110686 / TISTR 2288 / 201-F6</strain>
    </source>
</reference>
<keyword evidence="1" id="KW-0472">Membrane</keyword>
<gene>
    <name evidence="2" type="ORF">ISF6_2101</name>
</gene>
<keyword evidence="3" id="KW-1185">Reference proteome</keyword>
<keyword evidence="1" id="KW-0812">Transmembrane</keyword>
<accession>A0A0K8P0V3</accession>
<feature type="transmembrane region" description="Helical" evidence="1">
    <location>
        <begin position="99"/>
        <end position="119"/>
    </location>
</feature>
<dbReference type="GO" id="GO:0016020">
    <property type="term" value="C:membrane"/>
    <property type="evidence" value="ECO:0007669"/>
    <property type="project" value="GOC"/>
</dbReference>
<dbReference type="GO" id="GO:0046521">
    <property type="term" value="P:sphingoid catabolic process"/>
    <property type="evidence" value="ECO:0007669"/>
    <property type="project" value="TreeGrafter"/>
</dbReference>
<sequence>MRTLVDQLANYAAYHRDPRNVVTHFIGIPMIVVAVAMLLSRPVFGTLAGVALSPALAVVLASGAYYLALDRRFGLVMAALLAASLAAGQWAAAEPTAVWLAWGGGLFVVGWAIQFLGHVFEGRKPAFVDDLMGLLIGPLFLVAELAFMAGWRAPVQREIEARLQAAPRPPAGGVAAA</sequence>
<dbReference type="EMBL" id="BBYR01000033">
    <property type="protein sequence ID" value="GAP36261.1"/>
    <property type="molecule type" value="Genomic_DNA"/>
</dbReference>
<keyword evidence="1" id="KW-1133">Transmembrane helix</keyword>
<dbReference type="Pfam" id="PF06127">
    <property type="entry name" value="Mpo1-like"/>
    <property type="match status" value="1"/>
</dbReference>
<evidence type="ECO:0000313" key="3">
    <source>
        <dbReference type="Proteomes" id="UP000037660"/>
    </source>
</evidence>
<name>A0A0K8P0V3_PISS1</name>
<dbReference type="Proteomes" id="UP000037660">
    <property type="component" value="Unassembled WGS sequence"/>
</dbReference>
<dbReference type="PANTHER" id="PTHR28026:SF9">
    <property type="entry name" value="2-HYDROXY-PALMITIC ACID DIOXYGENASE MPO1"/>
    <property type="match status" value="1"/>
</dbReference>
<feature type="transmembrane region" description="Helical" evidence="1">
    <location>
        <begin position="46"/>
        <end position="68"/>
    </location>
</feature>
<comment type="caution">
    <text evidence="2">The sequence shown here is derived from an EMBL/GenBank/DDBJ whole genome shotgun (WGS) entry which is preliminary data.</text>
</comment>
<feature type="transmembrane region" description="Helical" evidence="1">
    <location>
        <begin position="75"/>
        <end position="93"/>
    </location>
</feature>
<organism evidence="2 3">
    <name type="scientific">Piscinibacter sakaiensis</name>
    <name type="common">Ideonella sakaiensis</name>
    <dbReference type="NCBI Taxonomy" id="1547922"/>
    <lineage>
        <taxon>Bacteria</taxon>
        <taxon>Pseudomonadati</taxon>
        <taxon>Pseudomonadota</taxon>
        <taxon>Betaproteobacteria</taxon>
        <taxon>Burkholderiales</taxon>
        <taxon>Sphaerotilaceae</taxon>
        <taxon>Piscinibacter</taxon>
    </lineage>
</organism>
<dbReference type="STRING" id="1547922.ISF6_2101"/>
<dbReference type="RefSeq" id="WP_054020262.1">
    <property type="nucleotide sequence ID" value="NZ_BBYR01000033.1"/>
</dbReference>
<dbReference type="InterPro" id="IPR009305">
    <property type="entry name" value="Mpo1-like"/>
</dbReference>
<proteinExistence type="predicted"/>
<protein>
    <submittedName>
        <fullName evidence="2">Membrane protein</fullName>
    </submittedName>
</protein>
<evidence type="ECO:0000313" key="2">
    <source>
        <dbReference type="EMBL" id="GAP36261.1"/>
    </source>
</evidence>
<dbReference type="OrthoDB" id="5515308at2"/>
<feature type="transmembrane region" description="Helical" evidence="1">
    <location>
        <begin position="131"/>
        <end position="151"/>
    </location>
</feature>
<dbReference type="PANTHER" id="PTHR28026">
    <property type="entry name" value="DUF962 DOMAIN PROTEIN (AFU_ORTHOLOGUE AFUA_8G05310)"/>
    <property type="match status" value="1"/>
</dbReference>
<reference evidence="2 3" key="2">
    <citation type="journal article" date="2016" name="Science">
        <title>A bacterium that degrades and assimilates poly(ethylene terephthalate).</title>
        <authorList>
            <person name="Yoshida S."/>
            <person name="Hiraga K."/>
            <person name="Takehana T."/>
            <person name="Taniguchi I."/>
            <person name="Yamaji H."/>
            <person name="Maeda Y."/>
            <person name="Toyohara K."/>
            <person name="Miyamoto K."/>
            <person name="Kimura Y."/>
            <person name="Oda K."/>
        </authorList>
    </citation>
    <scope>NUCLEOTIDE SEQUENCE [LARGE SCALE GENOMIC DNA]</scope>
    <source>
        <strain evidence="3">NBRC 110686 / TISTR 2288 / 201-F6</strain>
    </source>
</reference>